<dbReference type="InterPro" id="IPR013011">
    <property type="entry name" value="PTS_EIIB_2"/>
</dbReference>
<dbReference type="SUPFAM" id="SSF52794">
    <property type="entry name" value="PTS system IIB component-like"/>
    <property type="match status" value="1"/>
</dbReference>
<dbReference type="RefSeq" id="WP_213166204.1">
    <property type="nucleotide sequence ID" value="NZ_CP058559.1"/>
</dbReference>
<dbReference type="PROSITE" id="PS51099">
    <property type="entry name" value="PTS_EIIB_TYPE_2"/>
    <property type="match status" value="1"/>
</dbReference>
<keyword evidence="4" id="KW-1185">Reference proteome</keyword>
<accession>A0A7G9WAT8</accession>
<dbReference type="Gene3D" id="3.40.50.2300">
    <property type="match status" value="1"/>
</dbReference>
<dbReference type="EMBL" id="CP058559">
    <property type="protein sequence ID" value="QNO15800.1"/>
    <property type="molecule type" value="Genomic_DNA"/>
</dbReference>
<name>A0A7G9WAT8_ALKCA</name>
<sequence>MKKILVVCTSGLGTSLALRLVIEKFVRENNIKATVEHTDIGSANFMGADLIVGAKQVVNCLPIQNHAETVALEDIVNHKYIRQMLMDCNTIKEWIWGKEE</sequence>
<evidence type="ECO:0000313" key="4">
    <source>
        <dbReference type="Proteomes" id="UP000516160"/>
    </source>
</evidence>
<dbReference type="KEGG" id="acae:HYG86_14015"/>
<keyword evidence="3" id="KW-0762">Sugar transport</keyword>
<dbReference type="GO" id="GO:0008982">
    <property type="term" value="F:protein-N(PI)-phosphohistidine-sugar phosphotransferase activity"/>
    <property type="evidence" value="ECO:0007669"/>
    <property type="project" value="InterPro"/>
</dbReference>
<dbReference type="Pfam" id="PF02302">
    <property type="entry name" value="PTS_IIB"/>
    <property type="match status" value="1"/>
</dbReference>
<dbReference type="InterPro" id="IPR003501">
    <property type="entry name" value="PTS_EIIB_2/3"/>
</dbReference>
<dbReference type="AlphaFoldDB" id="A0A7G9WAT8"/>
<proteinExistence type="predicted"/>
<organism evidence="3 4">
    <name type="scientific">Alkalicella caledoniensis</name>
    <dbReference type="NCBI Taxonomy" id="2731377"/>
    <lineage>
        <taxon>Bacteria</taxon>
        <taxon>Bacillati</taxon>
        <taxon>Bacillota</taxon>
        <taxon>Clostridia</taxon>
        <taxon>Eubacteriales</taxon>
        <taxon>Proteinivoracaceae</taxon>
        <taxon>Alkalicella</taxon>
    </lineage>
</organism>
<reference evidence="3 4" key="1">
    <citation type="submission" date="2020-07" db="EMBL/GenBank/DDBJ databases">
        <title>Alkalicella. sp. LB2 genome.</title>
        <authorList>
            <person name="Postec A."/>
            <person name="Quemeneur M."/>
        </authorList>
    </citation>
    <scope>NUCLEOTIDE SEQUENCE [LARGE SCALE GENOMIC DNA]</scope>
    <source>
        <strain evidence="3 4">LB2</strain>
    </source>
</reference>
<keyword evidence="3" id="KW-0813">Transport</keyword>
<feature type="domain" description="PTS EIIB type-2" evidence="2">
    <location>
        <begin position="2"/>
        <end position="93"/>
    </location>
</feature>
<evidence type="ECO:0000259" key="2">
    <source>
        <dbReference type="PROSITE" id="PS51099"/>
    </source>
</evidence>
<dbReference type="InterPro" id="IPR036095">
    <property type="entry name" value="PTS_EIIB-like_sf"/>
</dbReference>
<evidence type="ECO:0000256" key="1">
    <source>
        <dbReference type="ARBA" id="ARBA00022679"/>
    </source>
</evidence>
<gene>
    <name evidence="3" type="ORF">HYG86_14015</name>
</gene>
<evidence type="ECO:0000313" key="3">
    <source>
        <dbReference type="EMBL" id="QNO15800.1"/>
    </source>
</evidence>
<keyword evidence="1" id="KW-0808">Transferase</keyword>
<protein>
    <submittedName>
        <fullName evidence="3">PTS sugar transporter subunit IIB</fullName>
    </submittedName>
</protein>
<dbReference type="CDD" id="cd05563">
    <property type="entry name" value="PTS_IIB_ascorbate"/>
    <property type="match status" value="1"/>
</dbReference>
<dbReference type="Proteomes" id="UP000516160">
    <property type="component" value="Chromosome"/>
</dbReference>
<dbReference type="GO" id="GO:0009401">
    <property type="term" value="P:phosphoenolpyruvate-dependent sugar phosphotransferase system"/>
    <property type="evidence" value="ECO:0007669"/>
    <property type="project" value="InterPro"/>
</dbReference>